<keyword evidence="1" id="KW-0472">Membrane</keyword>
<evidence type="ECO:0000256" key="1">
    <source>
        <dbReference type="SAM" id="Phobius"/>
    </source>
</evidence>
<dbReference type="CDD" id="cd12797">
    <property type="entry name" value="M23_peptidase"/>
    <property type="match status" value="1"/>
</dbReference>
<dbReference type="PANTHER" id="PTHR21666">
    <property type="entry name" value="PEPTIDASE-RELATED"/>
    <property type="match status" value="1"/>
</dbReference>
<keyword evidence="1" id="KW-0812">Transmembrane</keyword>
<sequence>MVAEVMKMSQGDKKHSTLNSNWKRFMKKRWSVPALYLACAAIVVSTVFVLQSPSNNEVATVTEQYSVDQNKAVNDPTGEVTEVNQSTEKMAMPVVDPSAITIHRSFYDQDASAEEQQDALVVVNQNYFPNLGIDIVQDGKSFEVTAAMSGEVKVVQEDPYLGNSVEIEHADGLVTKYQSLKDISVQVGDNVKQGQPIAAAGTSEQNPEAATHLHFEVYKDGVAVNPESLTE</sequence>
<dbReference type="OrthoDB" id="2050153at2"/>
<organism evidence="3 4">
    <name type="scientific">Jeotgalibacillus proteolyticus</name>
    <dbReference type="NCBI Taxonomy" id="2082395"/>
    <lineage>
        <taxon>Bacteria</taxon>
        <taxon>Bacillati</taxon>
        <taxon>Bacillota</taxon>
        <taxon>Bacilli</taxon>
        <taxon>Bacillales</taxon>
        <taxon>Caryophanaceae</taxon>
        <taxon>Jeotgalibacillus</taxon>
    </lineage>
</organism>
<dbReference type="SUPFAM" id="SSF51261">
    <property type="entry name" value="Duplicated hybrid motif"/>
    <property type="match status" value="1"/>
</dbReference>
<evidence type="ECO:0000259" key="2">
    <source>
        <dbReference type="Pfam" id="PF01551"/>
    </source>
</evidence>
<evidence type="ECO:0000313" key="3">
    <source>
        <dbReference type="EMBL" id="PPA69587.1"/>
    </source>
</evidence>
<dbReference type="Proteomes" id="UP000239047">
    <property type="component" value="Unassembled WGS sequence"/>
</dbReference>
<evidence type="ECO:0000313" key="4">
    <source>
        <dbReference type="Proteomes" id="UP000239047"/>
    </source>
</evidence>
<feature type="transmembrane region" description="Helical" evidence="1">
    <location>
        <begin position="30"/>
        <end position="50"/>
    </location>
</feature>
<dbReference type="InterPro" id="IPR011055">
    <property type="entry name" value="Dup_hybrid_motif"/>
</dbReference>
<dbReference type="Gene3D" id="2.70.70.10">
    <property type="entry name" value="Glucose Permease (Domain IIA)"/>
    <property type="match status" value="1"/>
</dbReference>
<proteinExistence type="predicted"/>
<keyword evidence="4" id="KW-1185">Reference proteome</keyword>
<dbReference type="Pfam" id="PF01551">
    <property type="entry name" value="Peptidase_M23"/>
    <property type="match status" value="1"/>
</dbReference>
<dbReference type="GO" id="GO:0004222">
    <property type="term" value="F:metalloendopeptidase activity"/>
    <property type="evidence" value="ECO:0007669"/>
    <property type="project" value="TreeGrafter"/>
</dbReference>
<comment type="caution">
    <text evidence="3">The sequence shown here is derived from an EMBL/GenBank/DDBJ whole genome shotgun (WGS) entry which is preliminary data.</text>
</comment>
<accession>A0A2S5G9A2</accession>
<gene>
    <name evidence="3" type="ORF">C4B60_13645</name>
</gene>
<dbReference type="AlphaFoldDB" id="A0A2S5G9A2"/>
<dbReference type="EMBL" id="PREZ01000005">
    <property type="protein sequence ID" value="PPA69587.1"/>
    <property type="molecule type" value="Genomic_DNA"/>
</dbReference>
<dbReference type="PANTHER" id="PTHR21666:SF291">
    <property type="entry name" value="STAGE II SPORULATION PROTEIN Q"/>
    <property type="match status" value="1"/>
</dbReference>
<dbReference type="InterPro" id="IPR050570">
    <property type="entry name" value="Cell_wall_metabolism_enzyme"/>
</dbReference>
<reference evidence="3 4" key="1">
    <citation type="submission" date="2018-02" db="EMBL/GenBank/DDBJ databases">
        <title>Jeotgalibacillus proteolyticum sp. nov. a protease producing bacterium isolated from ocean sediments of Laizhou Bay.</title>
        <authorList>
            <person name="Li Y."/>
        </authorList>
    </citation>
    <scope>NUCLEOTIDE SEQUENCE [LARGE SCALE GENOMIC DNA]</scope>
    <source>
        <strain evidence="3 4">22-7</strain>
    </source>
</reference>
<keyword evidence="1" id="KW-1133">Transmembrane helix</keyword>
<protein>
    <submittedName>
        <fullName evidence="3">Peptidase M23</fullName>
    </submittedName>
</protein>
<feature type="domain" description="M23ase beta-sheet core" evidence="2">
    <location>
        <begin position="131"/>
        <end position="226"/>
    </location>
</feature>
<name>A0A2S5G9A2_9BACL</name>
<dbReference type="InterPro" id="IPR016047">
    <property type="entry name" value="M23ase_b-sheet_dom"/>
</dbReference>